<feature type="DNA-binding region" description="H-T-H motif" evidence="4">
    <location>
        <begin position="35"/>
        <end position="54"/>
    </location>
</feature>
<dbReference type="Gene3D" id="1.10.10.60">
    <property type="entry name" value="Homeodomain-like"/>
    <property type="match status" value="1"/>
</dbReference>
<accession>A0A495ILC9</accession>
<comment type="caution">
    <text evidence="6">The sequence shown here is derived from an EMBL/GenBank/DDBJ whole genome shotgun (WGS) entry which is preliminary data.</text>
</comment>
<evidence type="ECO:0000256" key="3">
    <source>
        <dbReference type="ARBA" id="ARBA00023163"/>
    </source>
</evidence>
<evidence type="ECO:0000313" key="6">
    <source>
        <dbReference type="EMBL" id="RKR76081.1"/>
    </source>
</evidence>
<evidence type="ECO:0000256" key="4">
    <source>
        <dbReference type="PROSITE-ProRule" id="PRU00335"/>
    </source>
</evidence>
<dbReference type="PRINTS" id="PR00455">
    <property type="entry name" value="HTHTETR"/>
</dbReference>
<dbReference type="SUPFAM" id="SSF46689">
    <property type="entry name" value="Homeodomain-like"/>
    <property type="match status" value="1"/>
</dbReference>
<keyword evidence="7" id="KW-1185">Reference proteome</keyword>
<dbReference type="PROSITE" id="PS50977">
    <property type="entry name" value="HTH_TETR_2"/>
    <property type="match status" value="1"/>
</dbReference>
<gene>
    <name evidence="6" type="ORF">C8E83_3245</name>
</gene>
<evidence type="ECO:0000313" key="7">
    <source>
        <dbReference type="Proteomes" id="UP000280008"/>
    </source>
</evidence>
<sequence length="200" mass="21059">MRSENNVTRTQRARRDDILRAAIDVIAAEGYAAGSIAAIAESAGTSKGTVLYHFGSKAAVDDAVVTTLFESGAEFMRSAMSDAAGPAAEFRAYLTSNLRFIAENVSHVVAVHRILENRPPVDPAPAAVDQLASRLRAGQEAGVFGDFDAVVVAKTVRAVIDAASFHLTDPDGPGGDPVDVDHHITEVVALFERAIGSEES</sequence>
<dbReference type="SUPFAM" id="SSF48498">
    <property type="entry name" value="Tetracyclin repressor-like, C-terminal domain"/>
    <property type="match status" value="1"/>
</dbReference>
<dbReference type="InterPro" id="IPR009057">
    <property type="entry name" value="Homeodomain-like_sf"/>
</dbReference>
<organism evidence="6 7">
    <name type="scientific">Frondihabitans australicus</name>
    <dbReference type="NCBI Taxonomy" id="386892"/>
    <lineage>
        <taxon>Bacteria</taxon>
        <taxon>Bacillati</taxon>
        <taxon>Actinomycetota</taxon>
        <taxon>Actinomycetes</taxon>
        <taxon>Micrococcales</taxon>
        <taxon>Microbacteriaceae</taxon>
        <taxon>Frondihabitans</taxon>
    </lineage>
</organism>
<dbReference type="InterPro" id="IPR036271">
    <property type="entry name" value="Tet_transcr_reg_TetR-rel_C_sf"/>
</dbReference>
<evidence type="ECO:0000256" key="2">
    <source>
        <dbReference type="ARBA" id="ARBA00023125"/>
    </source>
</evidence>
<dbReference type="Proteomes" id="UP000280008">
    <property type="component" value="Unassembled WGS sequence"/>
</dbReference>
<name>A0A495ILC9_9MICO</name>
<reference evidence="6 7" key="1">
    <citation type="submission" date="2018-10" db="EMBL/GenBank/DDBJ databases">
        <title>Sequencing the genomes of 1000 actinobacteria strains.</title>
        <authorList>
            <person name="Klenk H.-P."/>
        </authorList>
    </citation>
    <scope>NUCLEOTIDE SEQUENCE [LARGE SCALE GENOMIC DNA]</scope>
    <source>
        <strain evidence="6 7">DSM 17894</strain>
    </source>
</reference>
<dbReference type="RefSeq" id="WP_121370998.1">
    <property type="nucleotide sequence ID" value="NZ_RBKS01000001.1"/>
</dbReference>
<dbReference type="Gene3D" id="1.10.357.10">
    <property type="entry name" value="Tetracycline Repressor, domain 2"/>
    <property type="match status" value="1"/>
</dbReference>
<dbReference type="InterPro" id="IPR050109">
    <property type="entry name" value="HTH-type_TetR-like_transc_reg"/>
</dbReference>
<protein>
    <submittedName>
        <fullName evidence="6">TetR family transcriptional regulator</fullName>
    </submittedName>
</protein>
<keyword evidence="3" id="KW-0804">Transcription</keyword>
<proteinExistence type="predicted"/>
<dbReference type="GO" id="GO:0000976">
    <property type="term" value="F:transcription cis-regulatory region binding"/>
    <property type="evidence" value="ECO:0007669"/>
    <property type="project" value="TreeGrafter"/>
</dbReference>
<dbReference type="PANTHER" id="PTHR30055">
    <property type="entry name" value="HTH-TYPE TRANSCRIPTIONAL REGULATOR RUTR"/>
    <property type="match status" value="1"/>
</dbReference>
<evidence type="ECO:0000259" key="5">
    <source>
        <dbReference type="PROSITE" id="PS50977"/>
    </source>
</evidence>
<evidence type="ECO:0000256" key="1">
    <source>
        <dbReference type="ARBA" id="ARBA00023015"/>
    </source>
</evidence>
<dbReference type="AlphaFoldDB" id="A0A495ILC9"/>
<dbReference type="InterPro" id="IPR001647">
    <property type="entry name" value="HTH_TetR"/>
</dbReference>
<dbReference type="GO" id="GO:0003700">
    <property type="term" value="F:DNA-binding transcription factor activity"/>
    <property type="evidence" value="ECO:0007669"/>
    <property type="project" value="TreeGrafter"/>
</dbReference>
<keyword evidence="1" id="KW-0805">Transcription regulation</keyword>
<keyword evidence="2 4" id="KW-0238">DNA-binding</keyword>
<dbReference type="Pfam" id="PF00440">
    <property type="entry name" value="TetR_N"/>
    <property type="match status" value="1"/>
</dbReference>
<dbReference type="OrthoDB" id="7505659at2"/>
<dbReference type="PANTHER" id="PTHR30055:SF234">
    <property type="entry name" value="HTH-TYPE TRANSCRIPTIONAL REGULATOR BETI"/>
    <property type="match status" value="1"/>
</dbReference>
<feature type="domain" description="HTH tetR-type" evidence="5">
    <location>
        <begin position="12"/>
        <end position="72"/>
    </location>
</feature>
<dbReference type="EMBL" id="RBKS01000001">
    <property type="protein sequence ID" value="RKR76081.1"/>
    <property type="molecule type" value="Genomic_DNA"/>
</dbReference>